<evidence type="ECO:0000313" key="2">
    <source>
        <dbReference type="EMBL" id="GFG53320.1"/>
    </source>
</evidence>
<name>A0A7I9W6X2_MYCAG</name>
<gene>
    <name evidence="2" type="ORF">MAGR_47610</name>
</gene>
<dbReference type="Proteomes" id="UP000465302">
    <property type="component" value="Unassembled WGS sequence"/>
</dbReference>
<accession>A0A7I9W6X2</accession>
<evidence type="ECO:0000313" key="3">
    <source>
        <dbReference type="Proteomes" id="UP000465302"/>
    </source>
</evidence>
<dbReference type="AlphaFoldDB" id="A0A7I9W6X2"/>
<evidence type="ECO:0000256" key="1">
    <source>
        <dbReference type="SAM" id="MobiDB-lite"/>
    </source>
</evidence>
<reference evidence="2 3" key="1">
    <citation type="journal article" date="2019" name="Emerg. Microbes Infect.">
        <title>Comprehensive subspecies identification of 175 nontuberculous mycobacteria species based on 7547 genomic profiles.</title>
        <authorList>
            <person name="Matsumoto Y."/>
            <person name="Kinjo T."/>
            <person name="Motooka D."/>
            <person name="Nabeya D."/>
            <person name="Jung N."/>
            <person name="Uechi K."/>
            <person name="Horii T."/>
            <person name="Iida T."/>
            <person name="Fujita J."/>
            <person name="Nakamura S."/>
        </authorList>
    </citation>
    <scope>NUCLEOTIDE SEQUENCE [LARGE SCALE GENOMIC DNA]</scope>
    <source>
        <strain evidence="2 3">JCM 6377</strain>
    </source>
</reference>
<dbReference type="RefSeq" id="WP_163701039.1">
    <property type="nucleotide sequence ID" value="NZ_BLKS01000001.1"/>
</dbReference>
<feature type="region of interest" description="Disordered" evidence="1">
    <location>
        <begin position="27"/>
        <end position="50"/>
    </location>
</feature>
<organism evidence="2 3">
    <name type="scientific">Mycolicibacterium agri</name>
    <name type="common">Mycobacterium agri</name>
    <dbReference type="NCBI Taxonomy" id="36811"/>
    <lineage>
        <taxon>Bacteria</taxon>
        <taxon>Bacillati</taxon>
        <taxon>Actinomycetota</taxon>
        <taxon>Actinomycetes</taxon>
        <taxon>Mycobacteriales</taxon>
        <taxon>Mycobacteriaceae</taxon>
        <taxon>Mycolicibacterium</taxon>
    </lineage>
</organism>
<sequence>MDGWLLGQVSSVLTALSHAQELFDGAGRPTLPGDFAPPANLQDDLGGGLL</sequence>
<dbReference type="EMBL" id="BLKS01000001">
    <property type="protein sequence ID" value="GFG53320.1"/>
    <property type="molecule type" value="Genomic_DNA"/>
</dbReference>
<protein>
    <submittedName>
        <fullName evidence="2">Uncharacterized protein</fullName>
    </submittedName>
</protein>
<comment type="caution">
    <text evidence="2">The sequence shown here is derived from an EMBL/GenBank/DDBJ whole genome shotgun (WGS) entry which is preliminary data.</text>
</comment>
<proteinExistence type="predicted"/>